<dbReference type="Proteomes" id="UP000682843">
    <property type="component" value="Chromosome"/>
</dbReference>
<evidence type="ECO:0000313" key="10">
    <source>
        <dbReference type="EMBL" id="QUS40751.1"/>
    </source>
</evidence>
<evidence type="ECO:0000313" key="11">
    <source>
        <dbReference type="Proteomes" id="UP000682843"/>
    </source>
</evidence>
<protein>
    <recommendedName>
        <fullName evidence="7">Chaperonin GroEL</fullName>
        <ecNumber evidence="7">5.6.1.7</ecNumber>
    </recommendedName>
    <alternativeName>
        <fullName evidence="7">60 kDa chaperonin</fullName>
    </alternativeName>
    <alternativeName>
        <fullName evidence="7">Chaperonin-60</fullName>
        <shortName evidence="7">Cpn60</shortName>
    </alternativeName>
</protein>
<feature type="binding site" evidence="7">
    <location>
        <begin position="30"/>
        <end position="33"/>
    </location>
    <ligand>
        <name>ATP</name>
        <dbReference type="ChEBI" id="CHEBI:30616"/>
    </ligand>
</feature>
<dbReference type="InterPro" id="IPR027413">
    <property type="entry name" value="GROEL-like_equatorial_sf"/>
</dbReference>
<keyword evidence="11" id="KW-1185">Reference proteome</keyword>
<comment type="caution">
    <text evidence="7">Lacks conserved residue(s) required for the propagation of feature annotation.</text>
</comment>
<dbReference type="NCBIfam" id="NF000592">
    <property type="entry name" value="PRK00013.1"/>
    <property type="match status" value="1"/>
</dbReference>
<dbReference type="NCBIfam" id="NF009488">
    <property type="entry name" value="PRK12850.1"/>
    <property type="match status" value="1"/>
</dbReference>
<name>A0ABX8ACQ3_9BRAD</name>
<comment type="subunit">
    <text evidence="7 9">Forms a cylinder of 14 subunits composed of two heptameric rings stacked back-to-back. Interacts with the co-chaperonin GroES.</text>
</comment>
<dbReference type="SUPFAM" id="SSF48592">
    <property type="entry name" value="GroEL equatorial domain-like"/>
    <property type="match status" value="1"/>
</dbReference>
<accession>A0ABX8ACQ3</accession>
<feature type="binding site" evidence="7">
    <location>
        <position position="415"/>
    </location>
    <ligand>
        <name>ATP</name>
        <dbReference type="ChEBI" id="CHEBI:30616"/>
    </ligand>
</feature>
<reference evidence="10 11" key="1">
    <citation type="submission" date="2019-02" db="EMBL/GenBank/DDBJ databases">
        <title>Emended description of the genus Rhodopseudomonas and description of Rhodopseudomonas albus sp. nov., a non-phototrophic, heavy-metal-tolerant bacterium isolated from garden soil.</title>
        <authorList>
            <person name="Bao Z."/>
            <person name="Cao W.W."/>
            <person name="Sato Y."/>
            <person name="Nishizawa T."/>
            <person name="Zhao J."/>
            <person name="Guo Y."/>
            <person name="Ohta H."/>
        </authorList>
    </citation>
    <scope>NUCLEOTIDE SEQUENCE [LARGE SCALE GENOMIC DNA]</scope>
    <source>
        <strain evidence="10 11">SK50-23</strain>
    </source>
</reference>
<dbReference type="EMBL" id="CP036498">
    <property type="protein sequence ID" value="QUS40751.1"/>
    <property type="molecule type" value="Genomic_DNA"/>
</dbReference>
<dbReference type="SUPFAM" id="SSF54849">
    <property type="entry name" value="GroEL-intermediate domain like"/>
    <property type="match status" value="1"/>
</dbReference>
<keyword evidence="2 7" id="KW-0963">Cytoplasm</keyword>
<comment type="function">
    <text evidence="7 9">Together with its co-chaperonin GroES, plays an essential role in assisting protein folding. The GroEL-GroES system forms a nano-cage that allows encapsulation of the non-native substrate proteins and provides a physical environment optimized to promote and accelerate protein folding.</text>
</comment>
<sequence>MASKEVKFGVDARDKMLRGVDILANAVKVTLGPKGRNVVIEKSFGAPRITKDGVTVAKEIELEDKFENMGAQMVREVASKSADAAGDGTTTATVLAQAIVKEGAKSVAAGMNPMDLKRGIDMAVEAVVADLVKNSKKVTSNDEIAQVGTISANGDSEIGKFLADAMKKVGNEGVITVEEAKSLETELDVVEGMQFDRGYISPYFVTNADKMRVEFDDAYILINEKKLSSLNEMLPLLEAVVQTGKPLVIVAEDVEGEALATLVVNRLRGGLKVAAVKAPGFGDRRKAMLQDIAILTGGQAISEDLGIKMENVTLQMLGRAKKVMIDKENSTIVNGAGKKADIDARVAQIKAQIEETTSDYDREKLQERLAKLAGGVAVIRVGGATEVEVKERKDRVDDAMHATRAAVEEGIVPGGGVALLRASEQLKNIKTKNDDQKTGVEIVRKALSAPARQIAVNAGEDGSVIVGKVLENTPYAYGFDSQSGTYGDMLKKGIIDPTKVVRAAIQNAASVASLLITTEAMVAELPKKGGAAGGGMPPGGGMGGMDF</sequence>
<dbReference type="SUPFAM" id="SSF52029">
    <property type="entry name" value="GroEL apical domain-like"/>
    <property type="match status" value="1"/>
</dbReference>
<dbReference type="RefSeq" id="WP_211909341.1">
    <property type="nucleotide sequence ID" value="NZ_CP036498.1"/>
</dbReference>
<evidence type="ECO:0000256" key="8">
    <source>
        <dbReference type="RuleBase" id="RU000418"/>
    </source>
</evidence>
<proteinExistence type="inferred from homology"/>
<comment type="subcellular location">
    <subcellularLocation>
        <location evidence="7">Cytoplasm</location>
    </subcellularLocation>
</comment>
<dbReference type="Gene3D" id="3.30.260.10">
    <property type="entry name" value="TCP-1-like chaperonin intermediate domain"/>
    <property type="match status" value="1"/>
</dbReference>
<evidence type="ECO:0000256" key="1">
    <source>
        <dbReference type="ARBA" id="ARBA00006607"/>
    </source>
</evidence>
<gene>
    <name evidence="7 10" type="primary">groL</name>
    <name evidence="7" type="synonym">groEL</name>
    <name evidence="10" type="ORF">RPMA_19370</name>
</gene>
<dbReference type="CDD" id="cd03344">
    <property type="entry name" value="GroEL"/>
    <property type="match status" value="1"/>
</dbReference>
<comment type="similarity">
    <text evidence="1 7 8">Belongs to the chaperonin (HSP60) family.</text>
</comment>
<keyword evidence="5 7" id="KW-0143">Chaperone</keyword>
<dbReference type="InterPro" id="IPR002423">
    <property type="entry name" value="Cpn60/GroEL/TCP-1"/>
</dbReference>
<evidence type="ECO:0000256" key="5">
    <source>
        <dbReference type="ARBA" id="ARBA00023186"/>
    </source>
</evidence>
<keyword evidence="4 7" id="KW-0067">ATP-binding</keyword>
<dbReference type="EC" id="5.6.1.7" evidence="7"/>
<evidence type="ECO:0000256" key="3">
    <source>
        <dbReference type="ARBA" id="ARBA00022741"/>
    </source>
</evidence>
<keyword evidence="3 7" id="KW-0547">Nucleotide-binding</keyword>
<feature type="binding site" evidence="7">
    <location>
        <begin position="87"/>
        <end position="91"/>
    </location>
    <ligand>
        <name>ATP</name>
        <dbReference type="ChEBI" id="CHEBI:30616"/>
    </ligand>
</feature>
<dbReference type="NCBIfam" id="NF009489">
    <property type="entry name" value="PRK12851.1"/>
    <property type="match status" value="1"/>
</dbReference>
<dbReference type="PANTHER" id="PTHR45633">
    <property type="entry name" value="60 KDA HEAT SHOCK PROTEIN, MITOCHONDRIAL"/>
    <property type="match status" value="1"/>
</dbReference>
<dbReference type="NCBIfam" id="NF009487">
    <property type="entry name" value="PRK12849.1"/>
    <property type="match status" value="1"/>
</dbReference>
<dbReference type="Gene3D" id="3.50.7.10">
    <property type="entry name" value="GroEL"/>
    <property type="match status" value="1"/>
</dbReference>
<evidence type="ECO:0000256" key="6">
    <source>
        <dbReference type="ARBA" id="ARBA00023235"/>
    </source>
</evidence>
<feature type="binding site" evidence="7">
    <location>
        <position position="51"/>
    </location>
    <ligand>
        <name>ATP</name>
        <dbReference type="ChEBI" id="CHEBI:30616"/>
    </ligand>
</feature>
<dbReference type="NCBIfam" id="NF010704">
    <property type="entry name" value="PRK14104.1"/>
    <property type="match status" value="1"/>
</dbReference>
<keyword evidence="6 7" id="KW-0413">Isomerase</keyword>
<dbReference type="PRINTS" id="PR00298">
    <property type="entry name" value="CHAPERONIN60"/>
</dbReference>
<dbReference type="InterPro" id="IPR018370">
    <property type="entry name" value="Chaperonin_Cpn60_CS"/>
</dbReference>
<organism evidence="10 11">
    <name type="scientific">Tardiphaga alba</name>
    <dbReference type="NCBI Taxonomy" id="340268"/>
    <lineage>
        <taxon>Bacteria</taxon>
        <taxon>Pseudomonadati</taxon>
        <taxon>Pseudomonadota</taxon>
        <taxon>Alphaproteobacteria</taxon>
        <taxon>Hyphomicrobiales</taxon>
        <taxon>Nitrobacteraceae</taxon>
        <taxon>Tardiphaga</taxon>
    </lineage>
</organism>
<evidence type="ECO:0000256" key="2">
    <source>
        <dbReference type="ARBA" id="ARBA00022490"/>
    </source>
</evidence>
<dbReference type="NCBIfam" id="TIGR02348">
    <property type="entry name" value="GroEL"/>
    <property type="match status" value="1"/>
</dbReference>
<dbReference type="InterPro" id="IPR027410">
    <property type="entry name" value="TCP-1-like_intermed_sf"/>
</dbReference>
<dbReference type="InterPro" id="IPR001844">
    <property type="entry name" value="Cpn60/GroEL"/>
</dbReference>
<evidence type="ECO:0000256" key="7">
    <source>
        <dbReference type="HAMAP-Rule" id="MF_00600"/>
    </source>
</evidence>
<evidence type="ECO:0000256" key="4">
    <source>
        <dbReference type="ARBA" id="ARBA00022840"/>
    </source>
</evidence>
<dbReference type="PROSITE" id="PS00296">
    <property type="entry name" value="CHAPERONINS_CPN60"/>
    <property type="match status" value="1"/>
</dbReference>
<dbReference type="Pfam" id="PF00118">
    <property type="entry name" value="Cpn60_TCP1"/>
    <property type="match status" value="1"/>
</dbReference>
<dbReference type="InterPro" id="IPR027409">
    <property type="entry name" value="GroEL-like_apical_dom_sf"/>
</dbReference>
<dbReference type="Gene3D" id="1.10.560.10">
    <property type="entry name" value="GroEL-like equatorial domain"/>
    <property type="match status" value="1"/>
</dbReference>
<evidence type="ECO:0000256" key="9">
    <source>
        <dbReference type="RuleBase" id="RU000419"/>
    </source>
</evidence>
<feature type="binding site" evidence="7">
    <location>
        <position position="496"/>
    </location>
    <ligand>
        <name>ATP</name>
        <dbReference type="ChEBI" id="CHEBI:30616"/>
    </ligand>
</feature>
<dbReference type="HAMAP" id="MF_00600">
    <property type="entry name" value="CH60"/>
    <property type="match status" value="1"/>
</dbReference>